<dbReference type="EMBL" id="CP018622">
    <property type="protein sequence ID" value="AUJ26467.1"/>
    <property type="molecule type" value="Genomic_DNA"/>
</dbReference>
<dbReference type="InterPro" id="IPR025571">
    <property type="entry name" value="YqfQ"/>
</dbReference>
<protein>
    <recommendedName>
        <fullName evidence="4">YqfQ-like protein</fullName>
    </recommendedName>
</protein>
<evidence type="ECO:0008006" key="4">
    <source>
        <dbReference type="Google" id="ProtNLM"/>
    </source>
</evidence>
<dbReference type="Pfam" id="PF14181">
    <property type="entry name" value="YqfQ"/>
    <property type="match status" value="1"/>
</dbReference>
<dbReference type="RefSeq" id="WP_077703729.1">
    <property type="nucleotide sequence ID" value="NZ_CP018622.1"/>
</dbReference>
<feature type="region of interest" description="Disordered" evidence="1">
    <location>
        <begin position="138"/>
        <end position="185"/>
    </location>
</feature>
<accession>A0A2K9J3E4</accession>
<dbReference type="STRING" id="302167.GCA_900166595_02325"/>
<dbReference type="AlphaFoldDB" id="A0A2K9J3E4"/>
<evidence type="ECO:0000256" key="1">
    <source>
        <dbReference type="SAM" id="MobiDB-lite"/>
    </source>
</evidence>
<evidence type="ECO:0000313" key="2">
    <source>
        <dbReference type="EMBL" id="AUJ26467.1"/>
    </source>
</evidence>
<name>A0A2K9J3E4_9BACI</name>
<dbReference type="KEGG" id="vpn:A21D_03433"/>
<evidence type="ECO:0000313" key="3">
    <source>
        <dbReference type="Proteomes" id="UP000234237"/>
    </source>
</evidence>
<dbReference type="Proteomes" id="UP000234237">
    <property type="component" value="Chromosome"/>
</dbReference>
<sequence>MVFSPNQSANFPFHMQQGPPMRPNMRAFTPQQSFSRAPFPSGPFSGGLLPGGQSFPKGGKLQNLLSLFQPQAGVNNVGGGFLSKGVGGLSGALDNVQQVLNVVQNAAPIVQEYGPMVKNLPRMYRMMKAFNSFNDEDIEDTEKGNTEAPSDDDLLNTSTVQAEDSAGKQEEDNQQIGKSVPKLFI</sequence>
<organism evidence="2 3">
    <name type="scientific">Virgibacillus dokdonensis</name>
    <dbReference type="NCBI Taxonomy" id="302167"/>
    <lineage>
        <taxon>Bacteria</taxon>
        <taxon>Bacillati</taxon>
        <taxon>Bacillota</taxon>
        <taxon>Bacilli</taxon>
        <taxon>Bacillales</taxon>
        <taxon>Bacillaceae</taxon>
        <taxon>Virgibacillus</taxon>
    </lineage>
</organism>
<reference evidence="3" key="1">
    <citation type="submission" date="2016-11" db="EMBL/GenBank/DDBJ databases">
        <title>Complete genome sequence of Virgibacillus pantothenticus 21D, a halophilic bacterium isolated from the deep hypersaline anoxic basin Discovery in the Mediterranean Sea.</title>
        <authorList>
            <person name="Zeaiter Z."/>
            <person name="Booth J.M."/>
            <person name="Prosdocimi E.M."/>
            <person name="Mapelli F."/>
            <person name="Fusi M."/>
            <person name="Daffonchio D."/>
            <person name="Borin S."/>
            <person name="Crotti E."/>
        </authorList>
    </citation>
    <scope>NUCLEOTIDE SEQUENCE [LARGE SCALE GENOMIC DNA]</scope>
    <source>
        <strain evidence="3">21D</strain>
    </source>
</reference>
<gene>
    <name evidence="2" type="ORF">A21D_03433</name>
</gene>
<proteinExistence type="predicted"/>